<reference evidence="1" key="1">
    <citation type="journal article" date="2015" name="Nature">
        <title>Complex archaea that bridge the gap between prokaryotes and eukaryotes.</title>
        <authorList>
            <person name="Spang A."/>
            <person name="Saw J.H."/>
            <person name="Jorgensen S.L."/>
            <person name="Zaremba-Niedzwiedzka K."/>
            <person name="Martijn J."/>
            <person name="Lind A.E."/>
            <person name="van Eijk R."/>
            <person name="Schleper C."/>
            <person name="Guy L."/>
            <person name="Ettema T.J."/>
        </authorList>
    </citation>
    <scope>NUCLEOTIDE SEQUENCE</scope>
</reference>
<protein>
    <submittedName>
        <fullName evidence="1">Uncharacterized protein</fullName>
    </submittedName>
</protein>
<comment type="caution">
    <text evidence="1">The sequence shown here is derived from an EMBL/GenBank/DDBJ whole genome shotgun (WGS) entry which is preliminary data.</text>
</comment>
<accession>A0A0F8XZX3</accession>
<evidence type="ECO:0000313" key="1">
    <source>
        <dbReference type="EMBL" id="KKK41676.1"/>
    </source>
</evidence>
<dbReference type="AlphaFoldDB" id="A0A0F8XZX3"/>
<gene>
    <name evidence="1" type="ORF">LCGC14_2581350</name>
</gene>
<sequence length="20" mass="2464">MMIRKISDEHKINFLEKEDS</sequence>
<name>A0A0F8XZX3_9ZZZZ</name>
<organism evidence="1">
    <name type="scientific">marine sediment metagenome</name>
    <dbReference type="NCBI Taxonomy" id="412755"/>
    <lineage>
        <taxon>unclassified sequences</taxon>
        <taxon>metagenomes</taxon>
        <taxon>ecological metagenomes</taxon>
    </lineage>
</organism>
<feature type="non-terminal residue" evidence="1">
    <location>
        <position position="20"/>
    </location>
</feature>
<dbReference type="EMBL" id="LAZR01070381">
    <property type="protein sequence ID" value="KKK41676.1"/>
    <property type="molecule type" value="Genomic_DNA"/>
</dbReference>
<proteinExistence type="predicted"/>